<dbReference type="InterPro" id="IPR000477">
    <property type="entry name" value="RT_dom"/>
</dbReference>
<feature type="compositionally biased region" description="Polar residues" evidence="1">
    <location>
        <begin position="154"/>
        <end position="181"/>
    </location>
</feature>
<dbReference type="InterPro" id="IPR005162">
    <property type="entry name" value="Retrotrans_gag_dom"/>
</dbReference>
<name>A0ABM0Y880_CAMSA</name>
<dbReference type="RefSeq" id="XP_010497067.1">
    <property type="nucleotide sequence ID" value="XM_010498765.1"/>
</dbReference>
<dbReference type="Proteomes" id="UP000694864">
    <property type="component" value="Unplaced"/>
</dbReference>
<dbReference type="Pfam" id="PF13975">
    <property type="entry name" value="gag-asp_proteas"/>
    <property type="match status" value="1"/>
</dbReference>
<organism evidence="3 4">
    <name type="scientific">Camelina sativa</name>
    <name type="common">False flax</name>
    <name type="synonym">Myagrum sativum</name>
    <dbReference type="NCBI Taxonomy" id="90675"/>
    <lineage>
        <taxon>Eukaryota</taxon>
        <taxon>Viridiplantae</taxon>
        <taxon>Streptophyta</taxon>
        <taxon>Embryophyta</taxon>
        <taxon>Tracheophyta</taxon>
        <taxon>Spermatophyta</taxon>
        <taxon>Magnoliopsida</taxon>
        <taxon>eudicotyledons</taxon>
        <taxon>Gunneridae</taxon>
        <taxon>Pentapetalae</taxon>
        <taxon>rosids</taxon>
        <taxon>malvids</taxon>
        <taxon>Brassicales</taxon>
        <taxon>Brassicaceae</taxon>
        <taxon>Camelineae</taxon>
        <taxon>Camelina</taxon>
    </lineage>
</organism>
<evidence type="ECO:0000256" key="1">
    <source>
        <dbReference type="SAM" id="MobiDB-lite"/>
    </source>
</evidence>
<reference evidence="3" key="1">
    <citation type="journal article" date="2014" name="Nat. Commun.">
        <title>The emerging biofuel crop Camelina sativa retains a highly undifferentiated hexaploid genome structure.</title>
        <authorList>
            <person name="Kagale S."/>
            <person name="Koh C."/>
            <person name="Nixon J."/>
            <person name="Bollina V."/>
            <person name="Clarke W.E."/>
            <person name="Tuteja R."/>
            <person name="Spillane C."/>
            <person name="Robinson S.J."/>
            <person name="Links M.G."/>
            <person name="Clarke C."/>
            <person name="Higgins E.E."/>
            <person name="Huebert T."/>
            <person name="Sharpe A.G."/>
            <person name="Parkin I.A."/>
        </authorList>
    </citation>
    <scope>NUCLEOTIDE SEQUENCE [LARGE SCALE GENOMIC DNA]</scope>
    <source>
        <strain evidence="3">cv. DH55</strain>
    </source>
</reference>
<dbReference type="Gene3D" id="3.10.10.10">
    <property type="entry name" value="HIV Type 1 Reverse Transcriptase, subunit A, domain 1"/>
    <property type="match status" value="1"/>
</dbReference>
<dbReference type="SUPFAM" id="SSF56672">
    <property type="entry name" value="DNA/RNA polymerases"/>
    <property type="match status" value="1"/>
</dbReference>
<dbReference type="InterPro" id="IPR043128">
    <property type="entry name" value="Rev_trsase/Diguanyl_cyclase"/>
</dbReference>
<evidence type="ECO:0000313" key="3">
    <source>
        <dbReference type="Proteomes" id="UP000694864"/>
    </source>
</evidence>
<dbReference type="Pfam" id="PF00078">
    <property type="entry name" value="RVT_1"/>
    <property type="match status" value="1"/>
</dbReference>
<gene>
    <name evidence="4" type="primary">LOC104774100</name>
</gene>
<dbReference type="Pfam" id="PF03732">
    <property type="entry name" value="Retrotrans_gag"/>
    <property type="match status" value="1"/>
</dbReference>
<dbReference type="GeneID" id="104774100"/>
<dbReference type="Gene3D" id="2.40.70.10">
    <property type="entry name" value="Acid Proteases"/>
    <property type="match status" value="1"/>
</dbReference>
<evidence type="ECO:0000259" key="2">
    <source>
        <dbReference type="PROSITE" id="PS50878"/>
    </source>
</evidence>
<dbReference type="InterPro" id="IPR053134">
    <property type="entry name" value="RNA-dir_DNA_polymerase"/>
</dbReference>
<proteinExistence type="predicted"/>
<reference evidence="4" key="2">
    <citation type="submission" date="2025-08" db="UniProtKB">
        <authorList>
            <consortium name="RefSeq"/>
        </authorList>
    </citation>
    <scope>IDENTIFICATION</scope>
    <source>
        <tissue evidence="4">Leaf</tissue>
    </source>
</reference>
<feature type="domain" description="Reverse transcriptase" evidence="2">
    <location>
        <begin position="451"/>
        <end position="614"/>
    </location>
</feature>
<dbReference type="CDD" id="cd01647">
    <property type="entry name" value="RT_LTR"/>
    <property type="match status" value="1"/>
</dbReference>
<accession>A0ABM0Y880</accession>
<dbReference type="SUPFAM" id="SSF50630">
    <property type="entry name" value="Acid proteases"/>
    <property type="match status" value="1"/>
</dbReference>
<evidence type="ECO:0000313" key="4">
    <source>
        <dbReference type="RefSeq" id="XP_010497067.1"/>
    </source>
</evidence>
<keyword evidence="3" id="KW-1185">Reference proteome</keyword>
<protein>
    <submittedName>
        <fullName evidence="4">Uncharacterized protein LOC104774100</fullName>
    </submittedName>
</protein>
<dbReference type="Gene3D" id="3.30.70.270">
    <property type="match status" value="1"/>
</dbReference>
<feature type="region of interest" description="Disordered" evidence="1">
    <location>
        <begin position="152"/>
        <end position="181"/>
    </location>
</feature>
<dbReference type="PANTHER" id="PTHR24559:SF450">
    <property type="entry name" value="RNA-DIRECTED DNA POLYMERASE HOMOLOG"/>
    <property type="match status" value="1"/>
</dbReference>
<dbReference type="PROSITE" id="PS50878">
    <property type="entry name" value="RT_POL"/>
    <property type="match status" value="1"/>
</dbReference>
<dbReference type="CDD" id="cd00303">
    <property type="entry name" value="retropepsin_like"/>
    <property type="match status" value="1"/>
</dbReference>
<dbReference type="InterPro" id="IPR021109">
    <property type="entry name" value="Peptidase_aspartic_dom_sf"/>
</dbReference>
<dbReference type="InterPro" id="IPR043502">
    <property type="entry name" value="DNA/RNA_pol_sf"/>
</dbReference>
<sequence length="614" mass="70295">MELPIFEGKSPDDWLFRLEKCYASRGIPDYVKIDLAISCLTGSSVTWWRMAYGRQRIGSWKDFMEKFIVRFKPSRGLSALDQLMSIHQKGSVDEYREQFQELAVELPHFSNDVLESAFLRGLRKCIRDQVVRCRPFDLAEIVDTAKMIEHQEAENTSLQSRPSVRSYYSPTHGQATSTSRPVDQWFPGHRCKPQQKLKCLEVAEEDEQYCDAVEVQQGPEGLEADIEEIQEYEDVVVLVDSGATRSFVDYDLVKNLGLSISTTRAFGVRVGGGRILKGKGRVSGTLLGIQGVEIMEELLVIELGSTDLVLGYSWLATLGDTRINWLNRTLSWKIGVKWVTIVGDPSLSKEPISLHSMERVIQHKGKAYLLEVTTLLEGREPQDKKIPEVAVVQELVSRFQSVFEMPQALPPPRKREHAIDLHAGTTPINLRPYRYSFVQKNEIENLVQEMLDAQVIRPNVSPYSSPVLLVKKKDGGWRFCVDYRALNKATIRDRYPIPVIEELLDELQGATVFSKLDLKSGYHQIRMRGSDVEKTAFKTHQGHYEFLVMPFGLTNAPSTFQSIMNDLFRPYLRRFVLGFFYDILVYSPNLQEHLQHLHLVLNLMQQNRFYANAK</sequence>
<dbReference type="PANTHER" id="PTHR24559">
    <property type="entry name" value="TRANSPOSON TY3-I GAG-POL POLYPROTEIN"/>
    <property type="match status" value="1"/>
</dbReference>